<accession>A0A7V7PM20</accession>
<evidence type="ECO:0000259" key="1">
    <source>
        <dbReference type="Pfam" id="PF05050"/>
    </source>
</evidence>
<reference evidence="2 3" key="1">
    <citation type="submission" date="2019-09" db="EMBL/GenBank/DDBJ databases">
        <title>YIM 132180 draft genome.</title>
        <authorList>
            <person name="Zhang K."/>
        </authorList>
    </citation>
    <scope>NUCLEOTIDE SEQUENCE [LARGE SCALE GENOMIC DNA]</scope>
    <source>
        <strain evidence="2 3">YIM 132180</strain>
    </source>
</reference>
<organism evidence="2 3">
    <name type="scientific">Plantimonas leprariae</name>
    <dbReference type="NCBI Taxonomy" id="2615207"/>
    <lineage>
        <taxon>Bacteria</taxon>
        <taxon>Pseudomonadati</taxon>
        <taxon>Pseudomonadota</taxon>
        <taxon>Alphaproteobacteria</taxon>
        <taxon>Hyphomicrobiales</taxon>
        <taxon>Aurantimonadaceae</taxon>
        <taxon>Plantimonas</taxon>
    </lineage>
</organism>
<proteinExistence type="predicted"/>
<dbReference type="InterPro" id="IPR052514">
    <property type="entry name" value="SAM-dependent_MTase"/>
</dbReference>
<evidence type="ECO:0000313" key="3">
    <source>
        <dbReference type="Proteomes" id="UP000432089"/>
    </source>
</evidence>
<keyword evidence="3" id="KW-1185">Reference proteome</keyword>
<dbReference type="PANTHER" id="PTHR34203">
    <property type="entry name" value="METHYLTRANSFERASE, FKBM FAMILY PROTEIN"/>
    <property type="match status" value="1"/>
</dbReference>
<keyword evidence="2" id="KW-0808">Transferase</keyword>
<name>A0A7V7PM20_9HYPH</name>
<dbReference type="Pfam" id="PF05050">
    <property type="entry name" value="Methyltransf_21"/>
    <property type="match status" value="1"/>
</dbReference>
<dbReference type="GO" id="GO:0008168">
    <property type="term" value="F:methyltransferase activity"/>
    <property type="evidence" value="ECO:0007669"/>
    <property type="project" value="UniProtKB-KW"/>
</dbReference>
<dbReference type="GO" id="GO:0032259">
    <property type="term" value="P:methylation"/>
    <property type="evidence" value="ECO:0007669"/>
    <property type="project" value="UniProtKB-KW"/>
</dbReference>
<dbReference type="SUPFAM" id="SSF53335">
    <property type="entry name" value="S-adenosyl-L-methionine-dependent methyltransferases"/>
    <property type="match status" value="1"/>
</dbReference>
<gene>
    <name evidence="2" type="ORF">F6X38_17420</name>
</gene>
<dbReference type="Proteomes" id="UP000432089">
    <property type="component" value="Unassembled WGS sequence"/>
</dbReference>
<protein>
    <submittedName>
        <fullName evidence="2">FkbM family methyltransferase</fullName>
    </submittedName>
</protein>
<comment type="caution">
    <text evidence="2">The sequence shown here is derived from an EMBL/GenBank/DDBJ whole genome shotgun (WGS) entry which is preliminary data.</text>
</comment>
<dbReference type="NCBIfam" id="TIGR01444">
    <property type="entry name" value="fkbM_fam"/>
    <property type="match status" value="1"/>
</dbReference>
<evidence type="ECO:0000313" key="2">
    <source>
        <dbReference type="EMBL" id="KAB0677761.1"/>
    </source>
</evidence>
<dbReference type="InterPro" id="IPR029063">
    <property type="entry name" value="SAM-dependent_MTases_sf"/>
</dbReference>
<dbReference type="EMBL" id="VZDO01000015">
    <property type="protein sequence ID" value="KAB0677761.1"/>
    <property type="molecule type" value="Genomic_DNA"/>
</dbReference>
<dbReference type="RefSeq" id="WP_150971867.1">
    <property type="nucleotide sequence ID" value="NZ_VZDO01000015.1"/>
</dbReference>
<dbReference type="InterPro" id="IPR006342">
    <property type="entry name" value="FkbM_mtfrase"/>
</dbReference>
<sequence>MSLPTPRVLAVRATLDDSEALREALRRVDADGAEWLMLLDSGEAPSEAASLRAAPALPLFDAVFGGLETARGLWRPSRLAFDEAERLPHALLNWWVGEPRFLRAATLRNLLEDGSGEGRIARLFRLWATARCIKLAAPLVIAETEPAAGLTEAERGEVLRRLEERPAFLPIPYGDRIWRVPYTGRNAGIERDQTRGVFFEAAELEYVKARVGTGVRVVDVGANTGNHTVFFAGPMRAASVLPFEPLPQAAATLRLAVEANGFANVDLSMLGQGVGAEPARMHAVVSEGGGLGATRLEAGGEGGVPVVRLDDILTEPPGFLKIDVEGMELDVLRGASETIARARPPIFVEVAERNTGAFLDWLELASYRIERIFSDKGHANYLIAPLDS</sequence>
<keyword evidence="2" id="KW-0489">Methyltransferase</keyword>
<dbReference type="PANTHER" id="PTHR34203:SF15">
    <property type="entry name" value="SLL1173 PROTEIN"/>
    <property type="match status" value="1"/>
</dbReference>
<dbReference type="AlphaFoldDB" id="A0A7V7PM20"/>
<dbReference type="Gene3D" id="3.40.50.150">
    <property type="entry name" value="Vaccinia Virus protein VP39"/>
    <property type="match status" value="1"/>
</dbReference>
<feature type="domain" description="Methyltransferase FkbM" evidence="1">
    <location>
        <begin position="219"/>
        <end position="368"/>
    </location>
</feature>